<keyword evidence="3" id="KW-0378">Hydrolase</keyword>
<dbReference type="GeneID" id="113215075"/>
<dbReference type="GO" id="GO:0006508">
    <property type="term" value="P:proteolysis"/>
    <property type="evidence" value="ECO:0007669"/>
    <property type="project" value="UniProtKB-KW"/>
</dbReference>
<evidence type="ECO:0000256" key="4">
    <source>
        <dbReference type="SAM" id="MobiDB-lite"/>
    </source>
</evidence>
<evidence type="ECO:0000313" key="7">
    <source>
        <dbReference type="Proteomes" id="UP000504606"/>
    </source>
</evidence>
<protein>
    <submittedName>
        <fullName evidence="8">Uncharacterized protein LOC113215075</fullName>
    </submittedName>
</protein>
<keyword evidence="5" id="KW-0732">Signal</keyword>
<feature type="region of interest" description="Disordered" evidence="4">
    <location>
        <begin position="42"/>
        <end position="64"/>
    </location>
</feature>
<feature type="domain" description="Ubiquitin-like protease family profile" evidence="6">
    <location>
        <begin position="93"/>
        <end position="260"/>
    </location>
</feature>
<gene>
    <name evidence="8" type="primary">LOC113215075</name>
</gene>
<evidence type="ECO:0000259" key="6">
    <source>
        <dbReference type="PROSITE" id="PS50600"/>
    </source>
</evidence>
<organism evidence="7 8">
    <name type="scientific">Frankliniella occidentalis</name>
    <name type="common">Western flower thrips</name>
    <name type="synonym">Euthrips occidentalis</name>
    <dbReference type="NCBI Taxonomy" id="133901"/>
    <lineage>
        <taxon>Eukaryota</taxon>
        <taxon>Metazoa</taxon>
        <taxon>Ecdysozoa</taxon>
        <taxon>Arthropoda</taxon>
        <taxon>Hexapoda</taxon>
        <taxon>Insecta</taxon>
        <taxon>Pterygota</taxon>
        <taxon>Neoptera</taxon>
        <taxon>Paraneoptera</taxon>
        <taxon>Thysanoptera</taxon>
        <taxon>Terebrantia</taxon>
        <taxon>Thripoidea</taxon>
        <taxon>Thripidae</taxon>
        <taxon>Frankliniella</taxon>
    </lineage>
</organism>
<dbReference type="RefSeq" id="XP_026290413.2">
    <property type="nucleotide sequence ID" value="XM_026434628.2"/>
</dbReference>
<dbReference type="GO" id="GO:0008234">
    <property type="term" value="F:cysteine-type peptidase activity"/>
    <property type="evidence" value="ECO:0007669"/>
    <property type="project" value="InterPro"/>
</dbReference>
<dbReference type="PROSITE" id="PS50600">
    <property type="entry name" value="ULP_PROTEASE"/>
    <property type="match status" value="1"/>
</dbReference>
<evidence type="ECO:0000256" key="3">
    <source>
        <dbReference type="ARBA" id="ARBA00022801"/>
    </source>
</evidence>
<dbReference type="InterPro" id="IPR003653">
    <property type="entry name" value="Peptidase_C48_C"/>
</dbReference>
<feature type="chain" id="PRO_5038358241" evidence="5">
    <location>
        <begin position="22"/>
        <end position="391"/>
    </location>
</feature>
<dbReference type="AlphaFoldDB" id="A0A6J1TAU3"/>
<dbReference type="Pfam" id="PF02902">
    <property type="entry name" value="Peptidase_C48"/>
    <property type="match status" value="1"/>
</dbReference>
<sequence>MEGGILQICILCRGFVHLSCAVVKENKFKCFECLLKSGSEAENPAEGSGDDGGHSQQEHQGKSTRTVYPWEGESSAPIINFAPGGQKFTYKKCTINPQDWLSLSPSTYLNDSIIDIFLKIVTSDELIAKDASVKLASCLALENISMGLVGLFSRVKKDNWILSDIWIIPTHIRRIHWILLLVLIKQKKIVILNSMPSDTPSHEELEQLQITRYMLAISHLETFGAEISWADWTYQLPCDMDNQSNGFDCGICVCLWVWGLCTATTPPSPTQICGLSEKIRKWMRKFIFSKAEKAGVNPPAAPPLPVPAPHKDDLAWKMYADFDKKVASGELVIEKPWTTLQSPPVFTHGWEYKEIGSVLTTLWRATEMSCGALPKCLGVKTDMFHCEGCRE</sequence>
<comment type="similarity">
    <text evidence="1">Belongs to the peptidase C48 family.</text>
</comment>
<keyword evidence="7" id="KW-1185">Reference proteome</keyword>
<dbReference type="KEGG" id="foc:113215075"/>
<dbReference type="OrthoDB" id="1939479at2759"/>
<name>A0A6J1TAU3_FRAOC</name>
<evidence type="ECO:0000313" key="8">
    <source>
        <dbReference type="RefSeq" id="XP_026290413.2"/>
    </source>
</evidence>
<dbReference type="Proteomes" id="UP000504606">
    <property type="component" value="Unplaced"/>
</dbReference>
<dbReference type="InterPro" id="IPR038765">
    <property type="entry name" value="Papain-like_cys_pep_sf"/>
</dbReference>
<evidence type="ECO:0000256" key="2">
    <source>
        <dbReference type="ARBA" id="ARBA00022670"/>
    </source>
</evidence>
<proteinExistence type="inferred from homology"/>
<accession>A0A6J1TAU3</accession>
<evidence type="ECO:0000256" key="5">
    <source>
        <dbReference type="SAM" id="SignalP"/>
    </source>
</evidence>
<keyword evidence="2" id="KW-0645">Protease</keyword>
<feature type="signal peptide" evidence="5">
    <location>
        <begin position="1"/>
        <end position="21"/>
    </location>
</feature>
<feature type="compositionally biased region" description="Basic and acidic residues" evidence="4">
    <location>
        <begin position="51"/>
        <end position="61"/>
    </location>
</feature>
<dbReference type="Gene3D" id="3.40.395.10">
    <property type="entry name" value="Adenoviral Proteinase, Chain A"/>
    <property type="match status" value="1"/>
</dbReference>
<evidence type="ECO:0000256" key="1">
    <source>
        <dbReference type="ARBA" id="ARBA00005234"/>
    </source>
</evidence>
<reference evidence="8" key="1">
    <citation type="submission" date="2025-08" db="UniProtKB">
        <authorList>
            <consortium name="RefSeq"/>
        </authorList>
    </citation>
    <scope>IDENTIFICATION</scope>
    <source>
        <tissue evidence="8">Whole organism</tissue>
    </source>
</reference>
<dbReference type="SUPFAM" id="SSF54001">
    <property type="entry name" value="Cysteine proteinases"/>
    <property type="match status" value="1"/>
</dbReference>